<keyword evidence="1 3" id="KW-0547">Nucleotide-binding</keyword>
<keyword evidence="2 3" id="KW-0067">ATP-binding</keyword>
<proteinExistence type="predicted"/>
<feature type="domain" description="Protein kinase" evidence="5">
    <location>
        <begin position="8"/>
        <end position="392"/>
    </location>
</feature>
<feature type="compositionally biased region" description="Low complexity" evidence="4">
    <location>
        <begin position="488"/>
        <end position="497"/>
    </location>
</feature>
<dbReference type="InterPro" id="IPR011009">
    <property type="entry name" value="Kinase-like_dom_sf"/>
</dbReference>
<protein>
    <submittedName>
        <fullName evidence="6">Mitogen-activated protein kinase</fullName>
    </submittedName>
</protein>
<dbReference type="PROSITE" id="PS00107">
    <property type="entry name" value="PROTEIN_KINASE_ATP"/>
    <property type="match status" value="1"/>
</dbReference>
<dbReference type="PROSITE" id="PS00108">
    <property type="entry name" value="PROTEIN_KINASE_ST"/>
    <property type="match status" value="1"/>
</dbReference>
<feature type="binding site" evidence="3">
    <location>
        <position position="37"/>
    </location>
    <ligand>
        <name>ATP</name>
        <dbReference type="ChEBI" id="CHEBI:30616"/>
    </ligand>
</feature>
<evidence type="ECO:0000313" key="7">
    <source>
        <dbReference type="Proteomes" id="UP001430356"/>
    </source>
</evidence>
<sequence>MHLLGGRYILVKQIGKGGFGAVEEYTDDITKENVAIKTIPSRYVNQESRRLVREIDIMCFLHEAHPHVIGYFSIFATKGAAVPNHGTKATDDPLMSVAQTAENTAFELNVLGHHYTGLDEEERLRLHHEELMASVAKLSKTDEFNVHIVMPLMKGDLFYFVRLLSSSSSVQRLGVTHQFLAQVAVVFAFQICFGLDYLHQCAIIHRDMKPDNVLVRLDITNPYMSTALIADMGLARDAQHSDTIYICTRYYRPPEVITSVSGGSTRIDIWSLGCIFYEMCTGQTLFTMRTALNERGEWDGAKASLQLEVILNTIGTPAAEDIERYMPSGNAKLYLQRSAARPSQLRQLIEHHWILHTSGEEKEKWIDLITRCVAFFPEQRPTAQQLCQHQLFRDYNVFYGSNVKQYAPTPYTPSYRGSSDTSRVENKAAILALVQRALRDTTPPANEESSEEESTSSGSGSTGSEESSEGDDETSEATHLASAAEYGSLASRRSASLPRNIRSPRQPGASDANEEYSTTVDSFYAFNSNSGRSMPAPPAAAPAPPPPPPPPRHQPAQPHQPSQQQQYSLPPLESSTSKNYVHAFLDDDADDGDAAGRRVVTARDTEDEERLVDGQAHRRPGGAVPRFSPGNIFRGSPASMQYRAGAGASAPTAAGVAAAAAGPARNAHERQRAHSMSSDESGPIVEDTPPLGPSTSTFRERVTRRRQSNAEDESVSKLSSQRPSAFNLDGMRYGRSSTASANEEAPLVPESLVPPALSHAIESMSADEVTRLLAAYNIPVDGSTYRATLNRVHSMPPSAMGGDPYHLVSQYNIGGIGAGGAPASAPPPPHHSFYGTGAAGGAAHAPAVTHPNTGGEGGTRSAAPALPPATTAPAGNGAAAAAVAIGAADQYDYFADTDYDISPAAAAAAAQAAAAAGHAAAPRPPTDRRGGGSGSRSPFSMSLADSVSSRRAVSQLPLPPIHLPIAPSSESSLLRHVLAVPSTAPHTRTHDPQQSASGFPSIVSAELRQRYLAYPHTPRSIQAATSAVLAELGGCTHDAGRSSELRELLNYFTSLQATPFYGV</sequence>
<dbReference type="InterPro" id="IPR017441">
    <property type="entry name" value="Protein_kinase_ATP_BS"/>
</dbReference>
<dbReference type="Pfam" id="PF00069">
    <property type="entry name" value="Pkinase"/>
    <property type="match status" value="2"/>
</dbReference>
<feature type="compositionally biased region" description="Polar residues" evidence="4">
    <location>
        <begin position="515"/>
        <end position="532"/>
    </location>
</feature>
<dbReference type="InterPro" id="IPR000719">
    <property type="entry name" value="Prot_kinase_dom"/>
</dbReference>
<dbReference type="PANTHER" id="PTHR24055">
    <property type="entry name" value="MITOGEN-ACTIVATED PROTEIN KINASE"/>
    <property type="match status" value="1"/>
</dbReference>
<organism evidence="6 7">
    <name type="scientific">Novymonas esmeraldas</name>
    <dbReference type="NCBI Taxonomy" id="1808958"/>
    <lineage>
        <taxon>Eukaryota</taxon>
        <taxon>Discoba</taxon>
        <taxon>Euglenozoa</taxon>
        <taxon>Kinetoplastea</taxon>
        <taxon>Metakinetoplastina</taxon>
        <taxon>Trypanosomatida</taxon>
        <taxon>Trypanosomatidae</taxon>
        <taxon>Novymonas</taxon>
    </lineage>
</organism>
<feature type="compositionally biased region" description="Low complexity" evidence="4">
    <location>
        <begin position="648"/>
        <end position="664"/>
    </location>
</feature>
<dbReference type="Gene3D" id="1.10.510.10">
    <property type="entry name" value="Transferase(Phosphotransferase) domain 1"/>
    <property type="match status" value="1"/>
</dbReference>
<feature type="compositionally biased region" description="Low complexity" evidence="4">
    <location>
        <begin position="862"/>
        <end position="874"/>
    </location>
</feature>
<feature type="region of interest" description="Disordered" evidence="4">
    <location>
        <begin position="648"/>
        <end position="747"/>
    </location>
</feature>
<evidence type="ECO:0000259" key="5">
    <source>
        <dbReference type="PROSITE" id="PS50011"/>
    </source>
</evidence>
<keyword evidence="7" id="KW-1185">Reference proteome</keyword>
<evidence type="ECO:0000256" key="1">
    <source>
        <dbReference type="ARBA" id="ARBA00022741"/>
    </source>
</evidence>
<dbReference type="GO" id="GO:0004672">
    <property type="term" value="F:protein kinase activity"/>
    <property type="evidence" value="ECO:0007669"/>
    <property type="project" value="InterPro"/>
</dbReference>
<evidence type="ECO:0000256" key="4">
    <source>
        <dbReference type="SAM" id="MobiDB-lite"/>
    </source>
</evidence>
<feature type="compositionally biased region" description="Low complexity" evidence="4">
    <location>
        <begin position="554"/>
        <end position="572"/>
    </location>
</feature>
<dbReference type="InterPro" id="IPR008271">
    <property type="entry name" value="Ser/Thr_kinase_AS"/>
</dbReference>
<dbReference type="EMBL" id="JAECZO010000014">
    <property type="protein sequence ID" value="KAK7201388.1"/>
    <property type="molecule type" value="Genomic_DNA"/>
</dbReference>
<dbReference type="Proteomes" id="UP001430356">
    <property type="component" value="Unassembled WGS sequence"/>
</dbReference>
<feature type="region of interest" description="Disordered" evidence="4">
    <location>
        <begin position="917"/>
        <end position="943"/>
    </location>
</feature>
<gene>
    <name evidence="6" type="ORF">NESM_000201300</name>
</gene>
<feature type="compositionally biased region" description="Low complexity" evidence="4">
    <location>
        <begin position="831"/>
        <end position="851"/>
    </location>
</feature>
<reference evidence="6 7" key="1">
    <citation type="journal article" date="2021" name="MBio">
        <title>A New Model Trypanosomatid, Novymonas esmeraldas: Genomic Perception of Its 'Candidatus Pandoraea novymonadis' Endosymbiont.</title>
        <authorList>
            <person name="Zakharova A."/>
            <person name="Saura A."/>
            <person name="Butenko A."/>
            <person name="Podesvova L."/>
            <person name="Warmusova S."/>
            <person name="Kostygov A.Y."/>
            <person name="Nenarokova A."/>
            <person name="Lukes J."/>
            <person name="Opperdoes F.R."/>
            <person name="Yurchenko V."/>
        </authorList>
    </citation>
    <scope>NUCLEOTIDE SEQUENCE [LARGE SCALE GENOMIC DNA]</scope>
    <source>
        <strain evidence="6 7">E262AT.01</strain>
    </source>
</reference>
<feature type="compositionally biased region" description="Pro residues" evidence="4">
    <location>
        <begin position="535"/>
        <end position="553"/>
    </location>
</feature>
<feature type="compositionally biased region" description="Acidic residues" evidence="4">
    <location>
        <begin position="466"/>
        <end position="475"/>
    </location>
</feature>
<keyword evidence="6" id="KW-0418">Kinase</keyword>
<evidence type="ECO:0000256" key="2">
    <source>
        <dbReference type="ARBA" id="ARBA00022840"/>
    </source>
</evidence>
<dbReference type="Gene3D" id="3.30.200.20">
    <property type="entry name" value="Phosphorylase Kinase, domain 1"/>
    <property type="match status" value="1"/>
</dbReference>
<feature type="region of interest" description="Disordered" evidence="4">
    <location>
        <begin position="440"/>
        <end position="632"/>
    </location>
</feature>
<feature type="region of interest" description="Disordered" evidence="4">
    <location>
        <begin position="820"/>
        <end position="874"/>
    </location>
</feature>
<dbReference type="AlphaFoldDB" id="A0AAW0F539"/>
<dbReference type="InterPro" id="IPR050117">
    <property type="entry name" value="MAPK"/>
</dbReference>
<keyword evidence="6" id="KW-0808">Transferase</keyword>
<dbReference type="SUPFAM" id="SSF56112">
    <property type="entry name" value="Protein kinase-like (PK-like)"/>
    <property type="match status" value="1"/>
</dbReference>
<evidence type="ECO:0000313" key="6">
    <source>
        <dbReference type="EMBL" id="KAK7201388.1"/>
    </source>
</evidence>
<feature type="compositionally biased region" description="Low complexity" evidence="4">
    <location>
        <begin position="455"/>
        <end position="465"/>
    </location>
</feature>
<name>A0AAW0F539_9TRYP</name>
<evidence type="ECO:0000256" key="3">
    <source>
        <dbReference type="PROSITE-ProRule" id="PRU10141"/>
    </source>
</evidence>
<dbReference type="GO" id="GO:0005524">
    <property type="term" value="F:ATP binding"/>
    <property type="evidence" value="ECO:0007669"/>
    <property type="project" value="UniProtKB-UniRule"/>
</dbReference>
<dbReference type="SMART" id="SM00220">
    <property type="entry name" value="S_TKc"/>
    <property type="match status" value="1"/>
</dbReference>
<comment type="caution">
    <text evidence="6">The sequence shown here is derived from an EMBL/GenBank/DDBJ whole genome shotgun (WGS) entry which is preliminary data.</text>
</comment>
<dbReference type="PROSITE" id="PS50011">
    <property type="entry name" value="PROTEIN_KINASE_DOM"/>
    <property type="match status" value="1"/>
</dbReference>
<accession>A0AAW0F539</accession>